<name>N1V256_9MICC</name>
<dbReference type="GO" id="GO:0000160">
    <property type="term" value="P:phosphorelay signal transduction system"/>
    <property type="evidence" value="ECO:0007669"/>
    <property type="project" value="InterPro"/>
</dbReference>
<organism evidence="1 2">
    <name type="scientific">Arthrobacter crystallopoietes BAB-32</name>
    <dbReference type="NCBI Taxonomy" id="1246476"/>
    <lineage>
        <taxon>Bacteria</taxon>
        <taxon>Bacillati</taxon>
        <taxon>Actinomycetota</taxon>
        <taxon>Actinomycetes</taxon>
        <taxon>Micrococcales</taxon>
        <taxon>Micrococcaceae</taxon>
        <taxon>Crystallibacter</taxon>
    </lineage>
</organism>
<dbReference type="Proteomes" id="UP000010729">
    <property type="component" value="Unassembled WGS sequence"/>
</dbReference>
<dbReference type="RefSeq" id="WP_005269107.1">
    <property type="nucleotide sequence ID" value="NZ_ANPE02000133.1"/>
</dbReference>
<protein>
    <recommendedName>
        <fullName evidence="3">Hpt domain-containing protein</fullName>
    </recommendedName>
</protein>
<dbReference type="Gene3D" id="1.20.120.160">
    <property type="entry name" value="HPT domain"/>
    <property type="match status" value="1"/>
</dbReference>
<proteinExistence type="predicted"/>
<evidence type="ECO:0008006" key="3">
    <source>
        <dbReference type="Google" id="ProtNLM"/>
    </source>
</evidence>
<dbReference type="EMBL" id="ANPE02000133">
    <property type="protein sequence ID" value="EMY34089.1"/>
    <property type="molecule type" value="Genomic_DNA"/>
</dbReference>
<reference evidence="1 2" key="1">
    <citation type="journal article" date="2013" name="Genome Announc.">
        <title>Draft Genome Sequence of Arthrobacter crystallopoietes Strain BAB-32, Revealing Genes for Bioremediation.</title>
        <authorList>
            <person name="Joshi M.N."/>
            <person name="Pandit A.S."/>
            <person name="Sharma A."/>
            <person name="Pandya R.V."/>
            <person name="Desai S.M."/>
            <person name="Saxena A.K."/>
            <person name="Bagatharia S.B."/>
        </authorList>
    </citation>
    <scope>NUCLEOTIDE SEQUENCE [LARGE SCALE GENOMIC DNA]</scope>
    <source>
        <strain evidence="1 2">BAB-32</strain>
    </source>
</reference>
<accession>N1V256</accession>
<sequence length="171" mass="18803">MPAHISGQLTLVSREIFDTFQEELQDPGICYRYLLDYLRMWDWRYLRLSRAVRAGDAETAMDAILSANSSARMVGALRLAALAAEFEQRLKEGGIPAVVPLLGGIAMCGQLTMAEIRRNLPINDDGDRAHDGTEDIAAATAKPQTPGLSKTAERVFNALAIHLPFRLEPGH</sequence>
<keyword evidence="2" id="KW-1185">Reference proteome</keyword>
<dbReference type="SUPFAM" id="SSF47226">
    <property type="entry name" value="Histidine-containing phosphotransfer domain, HPT domain"/>
    <property type="match status" value="1"/>
</dbReference>
<dbReference type="InterPro" id="IPR036641">
    <property type="entry name" value="HPT_dom_sf"/>
</dbReference>
<gene>
    <name evidence="1" type="ORF">D477_011371</name>
</gene>
<dbReference type="OrthoDB" id="4964540at2"/>
<evidence type="ECO:0000313" key="2">
    <source>
        <dbReference type="Proteomes" id="UP000010729"/>
    </source>
</evidence>
<comment type="caution">
    <text evidence="1">The sequence shown here is derived from an EMBL/GenBank/DDBJ whole genome shotgun (WGS) entry which is preliminary data.</text>
</comment>
<dbReference type="AlphaFoldDB" id="N1V256"/>
<evidence type="ECO:0000313" key="1">
    <source>
        <dbReference type="EMBL" id="EMY34089.1"/>
    </source>
</evidence>